<proteinExistence type="predicted"/>
<organism evidence="2 3">
    <name type="scientific">Trifolium medium</name>
    <dbReference type="NCBI Taxonomy" id="97028"/>
    <lineage>
        <taxon>Eukaryota</taxon>
        <taxon>Viridiplantae</taxon>
        <taxon>Streptophyta</taxon>
        <taxon>Embryophyta</taxon>
        <taxon>Tracheophyta</taxon>
        <taxon>Spermatophyta</taxon>
        <taxon>Magnoliopsida</taxon>
        <taxon>eudicotyledons</taxon>
        <taxon>Gunneridae</taxon>
        <taxon>Pentapetalae</taxon>
        <taxon>rosids</taxon>
        <taxon>fabids</taxon>
        <taxon>Fabales</taxon>
        <taxon>Fabaceae</taxon>
        <taxon>Papilionoideae</taxon>
        <taxon>50 kb inversion clade</taxon>
        <taxon>NPAAA clade</taxon>
        <taxon>Hologalegina</taxon>
        <taxon>IRL clade</taxon>
        <taxon>Trifolieae</taxon>
        <taxon>Trifolium</taxon>
    </lineage>
</organism>
<dbReference type="Proteomes" id="UP000265520">
    <property type="component" value="Unassembled WGS sequence"/>
</dbReference>
<accession>A0A392NRQ9</accession>
<evidence type="ECO:0000313" key="2">
    <source>
        <dbReference type="EMBL" id="MCI01839.1"/>
    </source>
</evidence>
<name>A0A392NRQ9_9FABA</name>
<evidence type="ECO:0000256" key="1">
    <source>
        <dbReference type="SAM" id="MobiDB-lite"/>
    </source>
</evidence>
<comment type="caution">
    <text evidence="2">The sequence shown here is derived from an EMBL/GenBank/DDBJ whole genome shotgun (WGS) entry which is preliminary data.</text>
</comment>
<protein>
    <submittedName>
        <fullName evidence="2">La-related protein 6-like</fullName>
    </submittedName>
</protein>
<sequence>MKLHALVEYESSDIADKAVEKLNDERNWRKGMRVRLLLRCSPKSVLKNRKSEFDGLLDEEENLNSETAEDSSHHNNTETCVENN</sequence>
<reference evidence="2 3" key="1">
    <citation type="journal article" date="2018" name="Front. Plant Sci.">
        <title>Red Clover (Trifolium pratense) and Zigzag Clover (T. medium) - A Picture of Genomic Similarities and Differences.</title>
        <authorList>
            <person name="Dluhosova J."/>
            <person name="Istvanek J."/>
            <person name="Nedelnik J."/>
            <person name="Repkova J."/>
        </authorList>
    </citation>
    <scope>NUCLEOTIDE SEQUENCE [LARGE SCALE GENOMIC DNA]</scope>
    <source>
        <strain evidence="3">cv. 10/8</strain>
        <tissue evidence="2">Leaf</tissue>
    </source>
</reference>
<feature type="region of interest" description="Disordered" evidence="1">
    <location>
        <begin position="58"/>
        <end position="84"/>
    </location>
</feature>
<feature type="compositionally biased region" description="Acidic residues" evidence="1">
    <location>
        <begin position="58"/>
        <end position="69"/>
    </location>
</feature>
<dbReference type="EMBL" id="LXQA010047307">
    <property type="protein sequence ID" value="MCI01839.1"/>
    <property type="molecule type" value="Genomic_DNA"/>
</dbReference>
<feature type="non-terminal residue" evidence="2">
    <location>
        <position position="84"/>
    </location>
</feature>
<keyword evidence="3" id="KW-1185">Reference proteome</keyword>
<evidence type="ECO:0000313" key="3">
    <source>
        <dbReference type="Proteomes" id="UP000265520"/>
    </source>
</evidence>
<dbReference type="AlphaFoldDB" id="A0A392NRQ9"/>